<accession>A0A1J5RBE6</accession>
<proteinExistence type="predicted"/>
<dbReference type="GO" id="GO:0016757">
    <property type="term" value="F:glycosyltransferase activity"/>
    <property type="evidence" value="ECO:0007669"/>
    <property type="project" value="UniProtKB-KW"/>
</dbReference>
<name>A0A1J5RBE6_9ZZZZ</name>
<comment type="caution">
    <text evidence="1">The sequence shown here is derived from an EMBL/GenBank/DDBJ whole genome shotgun (WGS) entry which is preliminary data.</text>
</comment>
<keyword evidence="1" id="KW-0328">Glycosyltransferase</keyword>
<dbReference type="InterPro" id="IPR029044">
    <property type="entry name" value="Nucleotide-diphossugar_trans"/>
</dbReference>
<gene>
    <name evidence="1" type="primary">wbbL_20</name>
    <name evidence="1" type="ORF">GALL_327010</name>
</gene>
<dbReference type="SUPFAM" id="SSF53448">
    <property type="entry name" value="Nucleotide-diphospho-sugar transferases"/>
    <property type="match status" value="1"/>
</dbReference>
<dbReference type="PANTHER" id="PTHR43179">
    <property type="entry name" value="RHAMNOSYLTRANSFERASE WBBL"/>
    <property type="match status" value="1"/>
</dbReference>
<reference evidence="1" key="1">
    <citation type="submission" date="2016-10" db="EMBL/GenBank/DDBJ databases">
        <title>Sequence of Gallionella enrichment culture.</title>
        <authorList>
            <person name="Poehlein A."/>
            <person name="Muehling M."/>
            <person name="Daniel R."/>
        </authorList>
    </citation>
    <scope>NUCLEOTIDE SEQUENCE</scope>
</reference>
<dbReference type="Gene3D" id="3.90.550.10">
    <property type="entry name" value="Spore Coat Polysaccharide Biosynthesis Protein SpsA, Chain A"/>
    <property type="match status" value="1"/>
</dbReference>
<organism evidence="1">
    <name type="scientific">mine drainage metagenome</name>
    <dbReference type="NCBI Taxonomy" id="410659"/>
    <lineage>
        <taxon>unclassified sequences</taxon>
        <taxon>metagenomes</taxon>
        <taxon>ecological metagenomes</taxon>
    </lineage>
</organism>
<sequence length="253" mass="27953">MASDAKDKVLVSVISHRHGDAVLELLRDLARHAHRSVARIVLTLNVAEPEVEAAAAAACPGIALQIRRNPRPLGFGENHNAAFAESGDASWFAVLNPDLRLHDDPFPALLAALRATPDAACAYPQQIDALGQPCNPPRAVPTPGELLARYLTRAERPDADDWVNAAFLLFDARVYAKLGGFDPGYWLYCEDVDICLRLQLAGHRLVGADATVQHLGRRASHVQLLHLYWHAQSLLRLWRSPVRHAYQRLREAV</sequence>
<dbReference type="AlphaFoldDB" id="A0A1J5RBE6"/>
<dbReference type="EC" id="2.4.1.-" evidence="1"/>
<protein>
    <submittedName>
        <fullName evidence="1">Rhamnosyltransferase WbbL</fullName>
        <ecNumber evidence="1">2.4.1.-</ecNumber>
    </submittedName>
</protein>
<keyword evidence="1" id="KW-0808">Transferase</keyword>
<evidence type="ECO:0000313" key="1">
    <source>
        <dbReference type="EMBL" id="OIQ85469.1"/>
    </source>
</evidence>
<dbReference type="PANTHER" id="PTHR43179:SF7">
    <property type="entry name" value="RHAMNOSYLTRANSFERASE WBBL"/>
    <property type="match status" value="1"/>
</dbReference>
<dbReference type="EMBL" id="MLJW01000542">
    <property type="protein sequence ID" value="OIQ85469.1"/>
    <property type="molecule type" value="Genomic_DNA"/>
</dbReference>
<dbReference type="Pfam" id="PF13641">
    <property type="entry name" value="Glyco_tranf_2_3"/>
    <property type="match status" value="1"/>
</dbReference>